<dbReference type="InterPro" id="IPR017853">
    <property type="entry name" value="GH"/>
</dbReference>
<dbReference type="AlphaFoldDB" id="A0AAW9IVX4"/>
<accession>A0AAW9IVX4</accession>
<feature type="non-terminal residue" evidence="3">
    <location>
        <position position="1"/>
    </location>
</feature>
<dbReference type="PANTHER" id="PTHR43405:SF1">
    <property type="entry name" value="GLYCOSYL HYDROLASE DIGH"/>
    <property type="match status" value="1"/>
</dbReference>
<dbReference type="EMBL" id="WNVG01000485">
    <property type="protein sequence ID" value="MDZ5034378.1"/>
    <property type="molecule type" value="Genomic_DNA"/>
</dbReference>
<dbReference type="Gene3D" id="3.20.20.80">
    <property type="entry name" value="Glycosidases"/>
    <property type="match status" value="1"/>
</dbReference>
<dbReference type="RefSeq" id="WP_322412848.1">
    <property type="nucleotide sequence ID" value="NZ_WNVG01000485.1"/>
</dbReference>
<evidence type="ECO:0000313" key="4">
    <source>
        <dbReference type="Proteomes" id="UP001289066"/>
    </source>
</evidence>
<dbReference type="Pfam" id="PF02638">
    <property type="entry name" value="GHL10"/>
    <property type="match status" value="1"/>
</dbReference>
<dbReference type="InterPro" id="IPR003790">
    <property type="entry name" value="GHL10"/>
</dbReference>
<dbReference type="Proteomes" id="UP001289066">
    <property type="component" value="Unassembled WGS sequence"/>
</dbReference>
<feature type="domain" description="Glycosyl hydrolase-like 10" evidence="2">
    <location>
        <begin position="1"/>
        <end position="204"/>
    </location>
</feature>
<comment type="caution">
    <text evidence="3">The sequence shown here is derived from an EMBL/GenBank/DDBJ whole genome shotgun (WGS) entry which is preliminary data.</text>
</comment>
<dbReference type="PANTHER" id="PTHR43405">
    <property type="entry name" value="GLYCOSYL HYDROLASE DIGH"/>
    <property type="match status" value="1"/>
</dbReference>
<dbReference type="InterPro" id="IPR052177">
    <property type="entry name" value="Divisome_Glycosyl_Hydrolase"/>
</dbReference>
<reference evidence="3" key="1">
    <citation type="submission" date="2019-11" db="EMBL/GenBank/DDBJ databases">
        <title>Characterization of Clostridium perfringens isolates from swine manure treated agricultural soils.</title>
        <authorList>
            <person name="Wushke S.T."/>
        </authorList>
    </citation>
    <scope>NUCLEOTIDE SEQUENCE</scope>
    <source>
        <strain evidence="3">X15</strain>
    </source>
</reference>
<proteinExistence type="predicted"/>
<feature type="non-terminal residue" evidence="3">
    <location>
        <position position="206"/>
    </location>
</feature>
<organism evidence="3 4">
    <name type="scientific">Clostridium perfringens</name>
    <dbReference type="NCBI Taxonomy" id="1502"/>
    <lineage>
        <taxon>Bacteria</taxon>
        <taxon>Bacillati</taxon>
        <taxon>Bacillota</taxon>
        <taxon>Clostridia</taxon>
        <taxon>Eubacteriales</taxon>
        <taxon>Clostridiaceae</taxon>
        <taxon>Clostridium</taxon>
    </lineage>
</organism>
<dbReference type="SUPFAM" id="SSF51445">
    <property type="entry name" value="(Trans)glycosidases"/>
    <property type="match status" value="1"/>
</dbReference>
<evidence type="ECO:0000256" key="1">
    <source>
        <dbReference type="ARBA" id="ARBA00022729"/>
    </source>
</evidence>
<name>A0AAW9IVX4_CLOPF</name>
<protein>
    <submittedName>
        <fullName evidence="3">Family 10 glycosylhydrolase</fullName>
    </submittedName>
</protein>
<evidence type="ECO:0000259" key="2">
    <source>
        <dbReference type="Pfam" id="PF02638"/>
    </source>
</evidence>
<sequence length="206" mass="24010">FNAVTFQVSPMLDAWYKSDIAPWSQYLHEGGNSYTFQGKDPGFNGFDPLEWMVSETHKRGMEFHAWFNPYRVTNNADERPVSEKLNELAESNFARLHPELVYEFQNKLFLDPGKPEVIDYVVARVNEVATKYDVDAIHFDDYFYPYKYTKDGNTIVFAEQGIDKQTFIDYNRGFGEYNLENAAKWRENNINILIGAIKNEIDTINT</sequence>
<gene>
    <name evidence="3" type="ORF">GNF81_16865</name>
</gene>
<keyword evidence="1" id="KW-0732">Signal</keyword>
<evidence type="ECO:0000313" key="3">
    <source>
        <dbReference type="EMBL" id="MDZ5034378.1"/>
    </source>
</evidence>